<reference evidence="1" key="1">
    <citation type="submission" date="2021-01" db="EMBL/GenBank/DDBJ databases">
        <authorList>
            <person name="Corre E."/>
            <person name="Pelletier E."/>
            <person name="Niang G."/>
            <person name="Scheremetjew M."/>
            <person name="Finn R."/>
            <person name="Kale V."/>
            <person name="Holt S."/>
            <person name="Cochrane G."/>
            <person name="Meng A."/>
            <person name="Brown T."/>
            <person name="Cohen L."/>
        </authorList>
    </citation>
    <scope>NUCLEOTIDE SEQUENCE</scope>
    <source>
        <strain evidence="1">CCMP441</strain>
    </source>
</reference>
<organism evidence="1">
    <name type="scientific">Hemiselmis andersenii</name>
    <name type="common">Cryptophyte alga</name>
    <dbReference type="NCBI Taxonomy" id="464988"/>
    <lineage>
        <taxon>Eukaryota</taxon>
        <taxon>Cryptophyceae</taxon>
        <taxon>Cryptomonadales</taxon>
        <taxon>Hemiselmidaceae</taxon>
        <taxon>Hemiselmis</taxon>
    </lineage>
</organism>
<protein>
    <submittedName>
        <fullName evidence="1">Uncharacterized protein</fullName>
    </submittedName>
</protein>
<proteinExistence type="predicted"/>
<gene>
    <name evidence="1" type="ORF">HAND1043_LOCUS4970</name>
</gene>
<evidence type="ECO:0000313" key="1">
    <source>
        <dbReference type="EMBL" id="CAD8738478.1"/>
    </source>
</evidence>
<accession>A0A6T8IBB9</accession>
<dbReference type="AlphaFoldDB" id="A0A6T8IBB9"/>
<name>A0A6T8IBB9_HEMAN</name>
<sequence length="301" mass="34014">MLVEENTIKVESKLYNDLKRDMGAKNFELYCQTVNAIEWKKKGPYVPPEADMGSKRNAKSFPPLLSRWSLRQTKEVVKDTGKIIRITGGTKEWLTSQIGEKRVNIIKDNIGFDERPGRDYVAEKDITVFKTAWGQQATLPKYELNGTWTIQRPHPVYKDSVKLTDMATIQLGKLDDDRRNLVGVGTTVPAIAGFRRKEGPQGPHPSKVNGKFYWPHMANSNAAIPFTVEKVSGVNDLSQWLKYYGEPNPDKIKNATMTTFEPIAKIVAGGRSQGRNAVTKVDGRTWKKEFDQTRSKQLGIE</sequence>
<dbReference type="EMBL" id="HBFK01008226">
    <property type="protein sequence ID" value="CAD8738478.1"/>
    <property type="molecule type" value="Transcribed_RNA"/>
</dbReference>